<keyword evidence="9" id="KW-0808">Transferase</keyword>
<dbReference type="InterPro" id="IPR036097">
    <property type="entry name" value="HisK_dim/P_sf"/>
</dbReference>
<dbReference type="SUPFAM" id="SSF55874">
    <property type="entry name" value="ATPase domain of HSP90 chaperone/DNA topoisomerase II/histidine kinase"/>
    <property type="match status" value="1"/>
</dbReference>
<dbReference type="InterPro" id="IPR004358">
    <property type="entry name" value="Sig_transdc_His_kin-like_C"/>
</dbReference>
<dbReference type="GO" id="GO:0000155">
    <property type="term" value="F:phosphorelay sensor kinase activity"/>
    <property type="evidence" value="ECO:0007669"/>
    <property type="project" value="InterPro"/>
</dbReference>
<dbReference type="Gene3D" id="3.40.50.2300">
    <property type="match status" value="1"/>
</dbReference>
<dbReference type="Pfam" id="PF00512">
    <property type="entry name" value="HisKA"/>
    <property type="match status" value="1"/>
</dbReference>
<dbReference type="SMART" id="SM00388">
    <property type="entry name" value="HisKA"/>
    <property type="match status" value="1"/>
</dbReference>
<dbReference type="PROSITE" id="PS50110">
    <property type="entry name" value="RESPONSE_REGULATORY"/>
    <property type="match status" value="1"/>
</dbReference>
<feature type="transmembrane region" description="Helical" evidence="6">
    <location>
        <begin position="168"/>
        <end position="187"/>
    </location>
</feature>
<dbReference type="InterPro" id="IPR003661">
    <property type="entry name" value="HisK_dim/P_dom"/>
</dbReference>
<feature type="domain" description="Histidine kinase" evidence="7">
    <location>
        <begin position="231"/>
        <end position="453"/>
    </location>
</feature>
<feature type="coiled-coil region" evidence="5">
    <location>
        <begin position="194"/>
        <end position="221"/>
    </location>
</feature>
<dbReference type="PRINTS" id="PR00344">
    <property type="entry name" value="BCTRLSENSOR"/>
</dbReference>
<evidence type="ECO:0000259" key="8">
    <source>
        <dbReference type="PROSITE" id="PS50110"/>
    </source>
</evidence>
<evidence type="ECO:0000256" key="1">
    <source>
        <dbReference type="ARBA" id="ARBA00000085"/>
    </source>
</evidence>
<dbReference type="SMART" id="SM00387">
    <property type="entry name" value="HATPase_c"/>
    <property type="match status" value="1"/>
</dbReference>
<evidence type="ECO:0000256" key="3">
    <source>
        <dbReference type="ARBA" id="ARBA00022553"/>
    </source>
</evidence>
<keyword evidence="6" id="KW-1133">Transmembrane helix</keyword>
<dbReference type="InterPro" id="IPR011006">
    <property type="entry name" value="CheY-like_superfamily"/>
</dbReference>
<dbReference type="InterPro" id="IPR036890">
    <property type="entry name" value="HATPase_C_sf"/>
</dbReference>
<feature type="transmembrane region" description="Helical" evidence="6">
    <location>
        <begin position="109"/>
        <end position="126"/>
    </location>
</feature>
<feature type="modified residue" description="4-aspartylphosphate" evidence="4">
    <location>
        <position position="527"/>
    </location>
</feature>
<dbReference type="SMART" id="SM00448">
    <property type="entry name" value="REC"/>
    <property type="match status" value="1"/>
</dbReference>
<dbReference type="SUPFAM" id="SSF47384">
    <property type="entry name" value="Homodimeric domain of signal transducing histidine kinase"/>
    <property type="match status" value="1"/>
</dbReference>
<dbReference type="FunFam" id="3.30.565.10:FF:000010">
    <property type="entry name" value="Sensor histidine kinase RcsC"/>
    <property type="match status" value="1"/>
</dbReference>
<protein>
    <recommendedName>
        <fullName evidence="2">histidine kinase</fullName>
        <ecNumber evidence="2">2.7.13.3</ecNumber>
    </recommendedName>
</protein>
<dbReference type="PROSITE" id="PS50109">
    <property type="entry name" value="HIS_KIN"/>
    <property type="match status" value="1"/>
</dbReference>
<dbReference type="AlphaFoldDB" id="A0A841JLB5"/>
<dbReference type="InterPro" id="IPR005467">
    <property type="entry name" value="His_kinase_dom"/>
</dbReference>
<feature type="transmembrane region" description="Helical" evidence="6">
    <location>
        <begin position="81"/>
        <end position="102"/>
    </location>
</feature>
<sequence length="611" mass="68909">MCQKASFFNFSIYKILSKEQSVLDQARIRLLYYGFFLVFVASAALLTSVYFQGQMMLAYTSLFLMLSIIVLFKALTYKPNWLAISHVLLIVGTLLNVSIVYISLQSINIVTVQVVIIVIVFSYYMLGQKWGLIYSLLNTVPILLFLFIEHNYNYVIRIKPDKIDQSTIVISLFANFILLIFIHSHLYNAFIKNLKQLRESAHEQSVLNQKLEKAIEKAEKSAHAQSEFLSTMSHEIRTPLNAVIGMSNLLMMGSPRPEQKENLEILKFSANNLLAIVNDVLDFNKIESGKLVFENVRFDLVELMYNICGGQMLKAHEKGLQFTLTVDNALKNKVFFGDPTRITQVVFNLVNNAIKFTPKGNVWVNVTCQEDRHNNLTVRFSIKDTGIGIKDSSLKNIFEPFTQESLATTREYGGTGLGLAIVKRLLELQGTHIEVISKIGEGSEFLFNMELSVSTEVLAAGIGKQAETAEEKGLKSLRVLIAEDNMVNVMLMKKLLSKWKIIPTIAENGERAVEFMQYGNFDIILMDLQMPVMNGFDATQEIRKMADPKKARIPIIALTASALVDIKDRVFRVGMNDYVSKPFKPDELLEKIQNLITLPGLNSSGISGHVL</sequence>
<evidence type="ECO:0000313" key="9">
    <source>
        <dbReference type="EMBL" id="MBB6131747.1"/>
    </source>
</evidence>
<reference evidence="9 10" key="1">
    <citation type="submission" date="2020-08" db="EMBL/GenBank/DDBJ databases">
        <title>Genomic Encyclopedia of Type Strains, Phase IV (KMG-V): Genome sequencing to study the core and pangenomes of soil and plant-associated prokaryotes.</title>
        <authorList>
            <person name="Whitman W."/>
        </authorList>
    </citation>
    <scope>NUCLEOTIDE SEQUENCE [LARGE SCALE GENOMIC DNA]</scope>
    <source>
        <strain evidence="9 10">MP601</strain>
    </source>
</reference>
<keyword evidence="6" id="KW-0472">Membrane</keyword>
<dbReference type="Gene3D" id="1.10.287.130">
    <property type="match status" value="1"/>
</dbReference>
<evidence type="ECO:0000256" key="5">
    <source>
        <dbReference type="SAM" id="Coils"/>
    </source>
</evidence>
<evidence type="ECO:0000256" key="2">
    <source>
        <dbReference type="ARBA" id="ARBA00012438"/>
    </source>
</evidence>
<dbReference type="CDD" id="cd00082">
    <property type="entry name" value="HisKA"/>
    <property type="match status" value="1"/>
</dbReference>
<proteinExistence type="predicted"/>
<dbReference type="Proteomes" id="UP000548326">
    <property type="component" value="Unassembled WGS sequence"/>
</dbReference>
<organism evidence="9 10">
    <name type="scientific">Mucilaginibacter lappiensis</name>
    <dbReference type="NCBI Taxonomy" id="354630"/>
    <lineage>
        <taxon>Bacteria</taxon>
        <taxon>Pseudomonadati</taxon>
        <taxon>Bacteroidota</taxon>
        <taxon>Sphingobacteriia</taxon>
        <taxon>Sphingobacteriales</taxon>
        <taxon>Sphingobacteriaceae</taxon>
        <taxon>Mucilaginibacter</taxon>
    </lineage>
</organism>
<feature type="transmembrane region" description="Helical" evidence="6">
    <location>
        <begin position="30"/>
        <end position="50"/>
    </location>
</feature>
<evidence type="ECO:0000313" key="10">
    <source>
        <dbReference type="Proteomes" id="UP000548326"/>
    </source>
</evidence>
<dbReference type="PANTHER" id="PTHR45339:SF3">
    <property type="entry name" value="HISTIDINE KINASE"/>
    <property type="match status" value="1"/>
</dbReference>
<comment type="catalytic activity">
    <reaction evidence="1">
        <text>ATP + protein L-histidine = ADP + protein N-phospho-L-histidine.</text>
        <dbReference type="EC" id="2.7.13.3"/>
    </reaction>
</comment>
<feature type="transmembrane region" description="Helical" evidence="6">
    <location>
        <begin position="132"/>
        <end position="148"/>
    </location>
</feature>
<dbReference type="RefSeq" id="WP_183590157.1">
    <property type="nucleotide sequence ID" value="NZ_JACHCA010000030.1"/>
</dbReference>
<evidence type="ECO:0000256" key="6">
    <source>
        <dbReference type="SAM" id="Phobius"/>
    </source>
</evidence>
<accession>A0A841JLB5</accession>
<keyword evidence="6" id="KW-0812">Transmembrane</keyword>
<keyword evidence="5" id="KW-0175">Coiled coil</keyword>
<keyword evidence="3 4" id="KW-0597">Phosphoprotein</keyword>
<feature type="transmembrane region" description="Helical" evidence="6">
    <location>
        <begin position="57"/>
        <end position="75"/>
    </location>
</feature>
<dbReference type="Pfam" id="PF00072">
    <property type="entry name" value="Response_reg"/>
    <property type="match status" value="1"/>
</dbReference>
<feature type="domain" description="Response regulatory" evidence="8">
    <location>
        <begin position="478"/>
        <end position="596"/>
    </location>
</feature>
<dbReference type="PANTHER" id="PTHR45339">
    <property type="entry name" value="HYBRID SIGNAL TRANSDUCTION HISTIDINE KINASE J"/>
    <property type="match status" value="1"/>
</dbReference>
<dbReference type="EMBL" id="JACHCA010000030">
    <property type="protein sequence ID" value="MBB6131747.1"/>
    <property type="molecule type" value="Genomic_DNA"/>
</dbReference>
<comment type="caution">
    <text evidence="9">The sequence shown here is derived from an EMBL/GenBank/DDBJ whole genome shotgun (WGS) entry which is preliminary data.</text>
</comment>
<keyword evidence="9" id="KW-0418">Kinase</keyword>
<dbReference type="SUPFAM" id="SSF52172">
    <property type="entry name" value="CheY-like"/>
    <property type="match status" value="1"/>
</dbReference>
<name>A0A841JLB5_9SPHI</name>
<dbReference type="Gene3D" id="3.30.565.10">
    <property type="entry name" value="Histidine kinase-like ATPase, C-terminal domain"/>
    <property type="match status" value="1"/>
</dbReference>
<evidence type="ECO:0000256" key="4">
    <source>
        <dbReference type="PROSITE-ProRule" id="PRU00169"/>
    </source>
</evidence>
<dbReference type="InterPro" id="IPR003594">
    <property type="entry name" value="HATPase_dom"/>
</dbReference>
<dbReference type="InterPro" id="IPR001789">
    <property type="entry name" value="Sig_transdc_resp-reg_receiver"/>
</dbReference>
<dbReference type="CDD" id="cd17546">
    <property type="entry name" value="REC_hyHK_CKI1_RcsC-like"/>
    <property type="match status" value="1"/>
</dbReference>
<gene>
    <name evidence="9" type="ORF">HDF22_005900</name>
</gene>
<evidence type="ECO:0000259" key="7">
    <source>
        <dbReference type="PROSITE" id="PS50109"/>
    </source>
</evidence>
<dbReference type="EC" id="2.7.13.3" evidence="2"/>
<dbReference type="CDD" id="cd16922">
    <property type="entry name" value="HATPase_EvgS-ArcB-TorS-like"/>
    <property type="match status" value="1"/>
</dbReference>
<dbReference type="Pfam" id="PF02518">
    <property type="entry name" value="HATPase_c"/>
    <property type="match status" value="1"/>
</dbReference>